<proteinExistence type="predicted"/>
<keyword evidence="2" id="KW-1185">Reference proteome</keyword>
<accession>A0A5N6S8Q7</accession>
<protein>
    <submittedName>
        <fullName evidence="1">Uncharacterized protein</fullName>
    </submittedName>
</protein>
<name>A0A5N6S8Q7_9BIFI</name>
<comment type="caution">
    <text evidence="1">The sequence shown here is derived from an EMBL/GenBank/DDBJ whole genome shotgun (WGS) entry which is preliminary data.</text>
</comment>
<organism evidence="1 2">
    <name type="scientific">Bifidobacterium tibiigranuli</name>
    <dbReference type="NCBI Taxonomy" id="2172043"/>
    <lineage>
        <taxon>Bacteria</taxon>
        <taxon>Bacillati</taxon>
        <taxon>Actinomycetota</taxon>
        <taxon>Actinomycetes</taxon>
        <taxon>Bifidobacteriales</taxon>
        <taxon>Bifidobacteriaceae</taxon>
        <taxon>Bifidobacterium</taxon>
    </lineage>
</organism>
<evidence type="ECO:0000313" key="2">
    <source>
        <dbReference type="Proteomes" id="UP000325415"/>
    </source>
</evidence>
<sequence length="63" mass="7149">MTDEGKGMDVAELFGELTRTISELNSRDDYPYVIMQPRLQDVSMADGRLTAVTPMADKKDLRR</sequence>
<dbReference type="Proteomes" id="UP000325415">
    <property type="component" value="Unassembled WGS sequence"/>
</dbReference>
<dbReference type="AlphaFoldDB" id="A0A5N6S8Q7"/>
<gene>
    <name evidence="1" type="ORF">DDE84_01300</name>
</gene>
<evidence type="ECO:0000313" key="1">
    <source>
        <dbReference type="EMBL" id="KAE8130244.1"/>
    </source>
</evidence>
<dbReference type="EMBL" id="QDAG01000001">
    <property type="protein sequence ID" value="KAE8130244.1"/>
    <property type="molecule type" value="Genomic_DNA"/>
</dbReference>
<reference evidence="1 2" key="1">
    <citation type="submission" date="2018-04" db="EMBL/GenBank/DDBJ databases">
        <authorList>
            <person name="Eckel V.P."/>
            <person name="Vogel R.F."/>
        </authorList>
    </citation>
    <scope>NUCLEOTIDE SEQUENCE [LARGE SCALE GENOMIC DNA]</scope>
    <source>
        <strain evidence="2">TMW 2.1764</strain>
    </source>
</reference>